<protein>
    <recommendedName>
        <fullName evidence="2">HeH/LEM domain-containing protein</fullName>
    </recommendedName>
</protein>
<dbReference type="InterPro" id="IPR044780">
    <property type="entry name" value="Heh2/Src1"/>
</dbReference>
<dbReference type="AlphaFoldDB" id="A0A6G1KXJ6"/>
<evidence type="ECO:0000259" key="2">
    <source>
        <dbReference type="Pfam" id="PF12949"/>
    </source>
</evidence>
<feature type="domain" description="HeH/LEM" evidence="2">
    <location>
        <begin position="13"/>
        <end position="47"/>
    </location>
</feature>
<dbReference type="InterPro" id="IPR025856">
    <property type="entry name" value="HeH/LEM_domain"/>
</dbReference>
<dbReference type="GO" id="GO:0071763">
    <property type="term" value="P:nuclear membrane organization"/>
    <property type="evidence" value="ECO:0007669"/>
    <property type="project" value="TreeGrafter"/>
</dbReference>
<dbReference type="InterPro" id="IPR011015">
    <property type="entry name" value="LEM/LEM-like_dom_sf"/>
</dbReference>
<accession>A0A6G1KXJ6</accession>
<feature type="compositionally biased region" description="Gly residues" evidence="1">
    <location>
        <begin position="141"/>
        <end position="150"/>
    </location>
</feature>
<dbReference type="CDD" id="cd12935">
    <property type="entry name" value="LEM_like"/>
    <property type="match status" value="1"/>
</dbReference>
<dbReference type="GO" id="GO:0034399">
    <property type="term" value="C:nuclear periphery"/>
    <property type="evidence" value="ECO:0007669"/>
    <property type="project" value="TreeGrafter"/>
</dbReference>
<feature type="region of interest" description="Disordered" evidence="1">
    <location>
        <begin position="55"/>
        <end position="161"/>
    </location>
</feature>
<feature type="compositionally biased region" description="Basic and acidic residues" evidence="1">
    <location>
        <begin position="117"/>
        <end position="140"/>
    </location>
</feature>
<dbReference type="PANTHER" id="PTHR47808">
    <property type="entry name" value="INNER NUCLEAR MEMBRANE PROTEIN HEH2-RELATED"/>
    <property type="match status" value="1"/>
</dbReference>
<dbReference type="Gene3D" id="1.10.720.40">
    <property type="match status" value="1"/>
</dbReference>
<dbReference type="OrthoDB" id="2503928at2759"/>
<dbReference type="Pfam" id="PF12949">
    <property type="entry name" value="HeH"/>
    <property type="match status" value="1"/>
</dbReference>
<keyword evidence="4" id="KW-1185">Reference proteome</keyword>
<organism evidence="3 4">
    <name type="scientific">Teratosphaeria nubilosa</name>
    <dbReference type="NCBI Taxonomy" id="161662"/>
    <lineage>
        <taxon>Eukaryota</taxon>
        <taxon>Fungi</taxon>
        <taxon>Dikarya</taxon>
        <taxon>Ascomycota</taxon>
        <taxon>Pezizomycotina</taxon>
        <taxon>Dothideomycetes</taxon>
        <taxon>Dothideomycetidae</taxon>
        <taxon>Mycosphaerellales</taxon>
        <taxon>Teratosphaeriaceae</taxon>
        <taxon>Teratosphaeria</taxon>
    </lineage>
</organism>
<dbReference type="PANTHER" id="PTHR47808:SF2">
    <property type="entry name" value="LEM DOMAIN-CONTAINING PROTEIN 2"/>
    <property type="match status" value="1"/>
</dbReference>
<feature type="compositionally biased region" description="Low complexity" evidence="1">
    <location>
        <begin position="89"/>
        <end position="106"/>
    </location>
</feature>
<dbReference type="GO" id="GO:0003682">
    <property type="term" value="F:chromatin binding"/>
    <property type="evidence" value="ECO:0007669"/>
    <property type="project" value="InterPro"/>
</dbReference>
<sequence length="161" mass="17493">MDDQAYLEPGFDPKSLTMPRLRSILVAHQITHPASAKKQVLVDIFNNEILPQARKLRDARARVKRSSRGIEDVPSVSRHSTAEDQETPVSGGSSRRTTRAGSSAVRVEMGDVIVLGDQRRDLEKRERVAKEGGWRYEPGKGKSGSSGKAGGSVSPANEESG</sequence>
<gene>
    <name evidence="3" type="ORF">EJ03DRAFT_385347</name>
</gene>
<dbReference type="GO" id="GO:0005783">
    <property type="term" value="C:endoplasmic reticulum"/>
    <property type="evidence" value="ECO:0007669"/>
    <property type="project" value="TreeGrafter"/>
</dbReference>
<dbReference type="Proteomes" id="UP000799436">
    <property type="component" value="Unassembled WGS sequence"/>
</dbReference>
<dbReference type="GO" id="GO:0005637">
    <property type="term" value="C:nuclear inner membrane"/>
    <property type="evidence" value="ECO:0007669"/>
    <property type="project" value="InterPro"/>
</dbReference>
<evidence type="ECO:0000313" key="4">
    <source>
        <dbReference type="Proteomes" id="UP000799436"/>
    </source>
</evidence>
<dbReference type="EMBL" id="ML995893">
    <property type="protein sequence ID" value="KAF2765393.1"/>
    <property type="molecule type" value="Genomic_DNA"/>
</dbReference>
<evidence type="ECO:0000256" key="1">
    <source>
        <dbReference type="SAM" id="MobiDB-lite"/>
    </source>
</evidence>
<reference evidence="3" key="1">
    <citation type="journal article" date="2020" name="Stud. Mycol.">
        <title>101 Dothideomycetes genomes: a test case for predicting lifestyles and emergence of pathogens.</title>
        <authorList>
            <person name="Haridas S."/>
            <person name="Albert R."/>
            <person name="Binder M."/>
            <person name="Bloem J."/>
            <person name="Labutti K."/>
            <person name="Salamov A."/>
            <person name="Andreopoulos B."/>
            <person name="Baker S."/>
            <person name="Barry K."/>
            <person name="Bills G."/>
            <person name="Bluhm B."/>
            <person name="Cannon C."/>
            <person name="Castanera R."/>
            <person name="Culley D."/>
            <person name="Daum C."/>
            <person name="Ezra D."/>
            <person name="Gonzalez J."/>
            <person name="Henrissat B."/>
            <person name="Kuo A."/>
            <person name="Liang C."/>
            <person name="Lipzen A."/>
            <person name="Lutzoni F."/>
            <person name="Magnuson J."/>
            <person name="Mondo S."/>
            <person name="Nolan M."/>
            <person name="Ohm R."/>
            <person name="Pangilinan J."/>
            <person name="Park H.-J."/>
            <person name="Ramirez L."/>
            <person name="Alfaro M."/>
            <person name="Sun H."/>
            <person name="Tritt A."/>
            <person name="Yoshinaga Y."/>
            <person name="Zwiers L.-H."/>
            <person name="Turgeon B."/>
            <person name="Goodwin S."/>
            <person name="Spatafora J."/>
            <person name="Crous P."/>
            <person name="Grigoriev I."/>
        </authorList>
    </citation>
    <scope>NUCLEOTIDE SEQUENCE</scope>
    <source>
        <strain evidence="3">CBS 116005</strain>
    </source>
</reference>
<proteinExistence type="predicted"/>
<name>A0A6G1KXJ6_9PEZI</name>
<evidence type="ECO:0000313" key="3">
    <source>
        <dbReference type="EMBL" id="KAF2765393.1"/>
    </source>
</evidence>